<dbReference type="EMBL" id="BARW01002813">
    <property type="protein sequence ID" value="GAI60398.1"/>
    <property type="molecule type" value="Genomic_DNA"/>
</dbReference>
<accession>X1PWV8</accession>
<feature type="coiled-coil region" evidence="1">
    <location>
        <begin position="41"/>
        <end position="75"/>
    </location>
</feature>
<evidence type="ECO:0000256" key="2">
    <source>
        <dbReference type="SAM" id="MobiDB-lite"/>
    </source>
</evidence>
<dbReference type="AlphaFoldDB" id="X1PWV8"/>
<feature type="region of interest" description="Disordered" evidence="2">
    <location>
        <begin position="90"/>
        <end position="122"/>
    </location>
</feature>
<comment type="caution">
    <text evidence="3">The sequence shown here is derived from an EMBL/GenBank/DDBJ whole genome shotgun (WGS) entry which is preliminary data.</text>
</comment>
<evidence type="ECO:0000256" key="1">
    <source>
        <dbReference type="SAM" id="Coils"/>
    </source>
</evidence>
<keyword evidence="1" id="KW-0175">Coiled coil</keyword>
<sequence length="208" mass="24146">SGYLRGVINADFLIPLSGRTGFEMDANWWVFMSWLKSVEPSIRAEVEDHRLEEEIERLEAVKDDAKRLAEELLEAEPFQQLELLGGMRRKRSKKKLVQTNPQGKETGKRVKKKTGDKRDPSGLRFGLKEVPLDDVWRHSIFEAGLLKVNTRNPNYMQWVERGTKRRQTRYMALMIGKETTAYNDKSGDDYYLEKLLAFSLMLESKMAS</sequence>
<organism evidence="3">
    <name type="scientific">marine sediment metagenome</name>
    <dbReference type="NCBI Taxonomy" id="412755"/>
    <lineage>
        <taxon>unclassified sequences</taxon>
        <taxon>metagenomes</taxon>
        <taxon>ecological metagenomes</taxon>
    </lineage>
</organism>
<feature type="non-terminal residue" evidence="3">
    <location>
        <position position="1"/>
    </location>
</feature>
<reference evidence="3" key="1">
    <citation type="journal article" date="2014" name="Front. Microbiol.">
        <title>High frequency of phylogenetically diverse reductive dehalogenase-homologous genes in deep subseafloor sedimentary metagenomes.</title>
        <authorList>
            <person name="Kawai M."/>
            <person name="Futagami T."/>
            <person name="Toyoda A."/>
            <person name="Takaki Y."/>
            <person name="Nishi S."/>
            <person name="Hori S."/>
            <person name="Arai W."/>
            <person name="Tsubouchi T."/>
            <person name="Morono Y."/>
            <person name="Uchiyama I."/>
            <person name="Ito T."/>
            <person name="Fujiyama A."/>
            <person name="Inagaki F."/>
            <person name="Takami H."/>
        </authorList>
    </citation>
    <scope>NUCLEOTIDE SEQUENCE</scope>
    <source>
        <strain evidence="3">Expedition CK06-06</strain>
    </source>
</reference>
<evidence type="ECO:0000313" key="3">
    <source>
        <dbReference type="EMBL" id="GAI60398.1"/>
    </source>
</evidence>
<name>X1PWV8_9ZZZZ</name>
<gene>
    <name evidence="3" type="ORF">S12H4_07581</name>
</gene>
<protein>
    <submittedName>
        <fullName evidence="3">Uncharacterized protein</fullName>
    </submittedName>
</protein>
<proteinExistence type="predicted"/>